<dbReference type="PANTHER" id="PTHR42898:SF6">
    <property type="entry name" value="NADP-DEPENDENT MANNITOL DEHYDROGENASE"/>
    <property type="match status" value="1"/>
</dbReference>
<proteinExistence type="predicted"/>
<dbReference type="PANTHER" id="PTHR42898">
    <property type="entry name" value="TROPINONE REDUCTASE"/>
    <property type="match status" value="1"/>
</dbReference>
<feature type="non-terminal residue" evidence="4">
    <location>
        <position position="1"/>
    </location>
</feature>
<reference evidence="4 5" key="1">
    <citation type="journal article" date="2014" name="Agronomy (Basel)">
        <title>A Draft Genome Sequence for Ensete ventricosum, the Drought-Tolerant Tree Against Hunger.</title>
        <authorList>
            <person name="Harrison J."/>
            <person name="Moore K.A."/>
            <person name="Paszkiewicz K."/>
            <person name="Jones T."/>
            <person name="Grant M."/>
            <person name="Ambacheew D."/>
            <person name="Muzemil S."/>
            <person name="Studholme D.J."/>
        </authorList>
    </citation>
    <scope>NUCLEOTIDE SEQUENCE [LARGE SCALE GENOMIC DNA]</scope>
</reference>
<dbReference type="InterPro" id="IPR036291">
    <property type="entry name" value="NAD(P)-bd_dom_sf"/>
</dbReference>
<dbReference type="Proteomes" id="UP000287651">
    <property type="component" value="Unassembled WGS sequence"/>
</dbReference>
<accession>A0A426YLD2</accession>
<comment type="caution">
    <text evidence="4">The sequence shown here is derived from an EMBL/GenBank/DDBJ whole genome shotgun (WGS) entry which is preliminary data.</text>
</comment>
<dbReference type="Pfam" id="PF13561">
    <property type="entry name" value="adh_short_C2"/>
    <property type="match status" value="1"/>
</dbReference>
<dbReference type="InterPro" id="IPR002347">
    <property type="entry name" value="SDR_fam"/>
</dbReference>
<keyword evidence="1" id="KW-0521">NADP</keyword>
<evidence type="ECO:0000256" key="3">
    <source>
        <dbReference type="SAM" id="MobiDB-lite"/>
    </source>
</evidence>
<keyword evidence="2" id="KW-0560">Oxidoreductase</keyword>
<dbReference type="GO" id="GO:0016491">
    <property type="term" value="F:oxidoreductase activity"/>
    <property type="evidence" value="ECO:0007669"/>
    <property type="project" value="UniProtKB-KW"/>
</dbReference>
<name>A0A426YLD2_ENSVE</name>
<evidence type="ECO:0000256" key="2">
    <source>
        <dbReference type="ARBA" id="ARBA00023002"/>
    </source>
</evidence>
<gene>
    <name evidence="4" type="ORF">B296_00050394</name>
</gene>
<feature type="compositionally biased region" description="Basic and acidic residues" evidence="3">
    <location>
        <begin position="19"/>
        <end position="34"/>
    </location>
</feature>
<dbReference type="InterPro" id="IPR045000">
    <property type="entry name" value="TR"/>
</dbReference>
<evidence type="ECO:0000313" key="4">
    <source>
        <dbReference type="EMBL" id="RRT52528.1"/>
    </source>
</evidence>
<feature type="region of interest" description="Disordered" evidence="3">
    <location>
        <begin position="1"/>
        <end position="36"/>
    </location>
</feature>
<dbReference type="Gene3D" id="3.40.50.720">
    <property type="entry name" value="NAD(P)-binding Rossmann-like Domain"/>
    <property type="match status" value="2"/>
</dbReference>
<protein>
    <submittedName>
        <fullName evidence="4">Uncharacterized protein</fullName>
    </submittedName>
</protein>
<organism evidence="4 5">
    <name type="scientific">Ensete ventricosum</name>
    <name type="common">Abyssinian banana</name>
    <name type="synonym">Musa ensete</name>
    <dbReference type="NCBI Taxonomy" id="4639"/>
    <lineage>
        <taxon>Eukaryota</taxon>
        <taxon>Viridiplantae</taxon>
        <taxon>Streptophyta</taxon>
        <taxon>Embryophyta</taxon>
        <taxon>Tracheophyta</taxon>
        <taxon>Spermatophyta</taxon>
        <taxon>Magnoliopsida</taxon>
        <taxon>Liliopsida</taxon>
        <taxon>Zingiberales</taxon>
        <taxon>Musaceae</taxon>
        <taxon>Ensete</taxon>
    </lineage>
</organism>
<feature type="compositionally biased region" description="Polar residues" evidence="3">
    <location>
        <begin position="1"/>
        <end position="10"/>
    </location>
</feature>
<evidence type="ECO:0000313" key="5">
    <source>
        <dbReference type="Proteomes" id="UP000287651"/>
    </source>
</evidence>
<dbReference type="AlphaFoldDB" id="A0A426YLD2"/>
<dbReference type="EMBL" id="AMZH03011620">
    <property type="protein sequence ID" value="RRT52528.1"/>
    <property type="molecule type" value="Genomic_DNA"/>
</dbReference>
<sequence>GGEQYPSVTNGRRGAQQRRPCDHEMVSPRNDGPRHWRNQRNRVQADLTECLRKWAAEGFRVTGSVCDISSREQRDQLMREVSATFNGKLNILVLAAQQIVMVFICKTLVNKVLLSAAMNQMTKNLACEWAKDNIRINSVAPWYIKTKLVEHVCSSLPIHLKL</sequence>
<evidence type="ECO:0000256" key="1">
    <source>
        <dbReference type="ARBA" id="ARBA00022857"/>
    </source>
</evidence>
<dbReference type="SUPFAM" id="SSF51735">
    <property type="entry name" value="NAD(P)-binding Rossmann-fold domains"/>
    <property type="match status" value="1"/>
</dbReference>